<dbReference type="InterPro" id="IPR036133">
    <property type="entry name" value="EB1_C_sf"/>
</dbReference>
<dbReference type="Gene3D" id="1.20.5.1430">
    <property type="match status" value="1"/>
</dbReference>
<keyword evidence="4" id="KW-0206">Cytoskeleton</keyword>
<proteinExistence type="predicted"/>
<dbReference type="InParanoid" id="Q8SWK0"/>
<evidence type="ECO:0000256" key="4">
    <source>
        <dbReference type="ARBA" id="ARBA00023212"/>
    </source>
</evidence>
<dbReference type="HOGENOM" id="CLU_077755_0_0_1"/>
<sequence>MTQKSRRELIEWIRSLGIGISAIEELGKGVAICKILSIIHKDFPQNFVKNPAGEHDYLRNMKICQEFFGSRNIKLYFPVDRLVKCKMQDNLEVAQWLARYYSKNASERPCGESLKREGPRASILPGTSLQCPECKNTREIMDAKDNRIKELEGMVASMEDRIMQMEADKSRAVDKVPAVKSSAGGFDDDEVKSLLMAFEKERDFYFRKLFTIEKYFLEREGLDEGLRSDVFGILYEENGE</sequence>
<name>Q8SWK0_ENCCU</name>
<protein>
    <submittedName>
        <fullName evidence="7">BINDS MICROTUBULES</fullName>
    </submittedName>
</protein>
<dbReference type="PANTHER" id="PTHR10623">
    <property type="entry name" value="MICROTUBULE-ASSOCIATED PROTEIN RP/EB FAMILY MEMBER"/>
    <property type="match status" value="1"/>
</dbReference>
<dbReference type="Proteomes" id="UP000000819">
    <property type="component" value="Chromosome I"/>
</dbReference>
<evidence type="ECO:0000313" key="7">
    <source>
        <dbReference type="EMBL" id="CAD24974.2"/>
    </source>
</evidence>
<dbReference type="VEuPathDB" id="MicrosporidiaDB:ECU01_1030"/>
<dbReference type="GO" id="GO:0008017">
    <property type="term" value="F:microtubule binding"/>
    <property type="evidence" value="ECO:0007669"/>
    <property type="project" value="InterPro"/>
</dbReference>
<accession>Q8SWK0</accession>
<keyword evidence="3" id="KW-0493">Microtubule</keyword>
<reference evidence="7 8" key="3">
    <citation type="journal article" date="2009" name="BMC Genomics">
        <title>Identification of transcriptional signals in Encephalitozoon cuniculi widespread among Microsporidia phylum: support for accurate structural genome annotation.</title>
        <authorList>
            <person name="Peyretaillade E."/>
            <person name="Goncalves O."/>
            <person name="Terrat S."/>
            <person name="Dugat-Bony E."/>
            <person name="Wincker P."/>
            <person name="Cornman R.S."/>
            <person name="Evans J.D."/>
            <person name="Delbac F."/>
            <person name="Peyret P."/>
        </authorList>
    </citation>
    <scope>NUCLEOTIDE SEQUENCE [LARGE SCALE GENOMIC DNA]</scope>
    <source>
        <strain evidence="7 8">GB-M1</strain>
    </source>
</reference>
<evidence type="ECO:0000256" key="2">
    <source>
        <dbReference type="ARBA" id="ARBA00022490"/>
    </source>
</evidence>
<dbReference type="InterPro" id="IPR036872">
    <property type="entry name" value="CH_dom_sf"/>
</dbReference>
<dbReference type="KEGG" id="ecu:ECU01_1030"/>
<evidence type="ECO:0000259" key="6">
    <source>
        <dbReference type="Pfam" id="PF03271"/>
    </source>
</evidence>
<feature type="coiled-coil region" evidence="5">
    <location>
        <begin position="141"/>
        <end position="175"/>
    </location>
</feature>
<dbReference type="SUPFAM" id="SSF140612">
    <property type="entry name" value="EB1 dimerisation domain-like"/>
    <property type="match status" value="1"/>
</dbReference>
<keyword evidence="5" id="KW-0175">Coiled coil</keyword>
<evidence type="ECO:0000256" key="3">
    <source>
        <dbReference type="ARBA" id="ARBA00022701"/>
    </source>
</evidence>
<dbReference type="GO" id="GO:0005874">
    <property type="term" value="C:microtubule"/>
    <property type="evidence" value="ECO:0007669"/>
    <property type="project" value="UniProtKB-KW"/>
</dbReference>
<dbReference type="InterPro" id="IPR027328">
    <property type="entry name" value="MAPRE"/>
</dbReference>
<evidence type="ECO:0000256" key="1">
    <source>
        <dbReference type="ARBA" id="ARBA00004245"/>
    </source>
</evidence>
<dbReference type="Pfam" id="PF03271">
    <property type="entry name" value="EB1"/>
    <property type="match status" value="1"/>
</dbReference>
<keyword evidence="2" id="KW-0963">Cytoplasm</keyword>
<dbReference type="InterPro" id="IPR004953">
    <property type="entry name" value="EB1_C"/>
</dbReference>
<dbReference type="EMBL" id="AL391737">
    <property type="protein sequence ID" value="CAD24974.2"/>
    <property type="molecule type" value="Genomic_DNA"/>
</dbReference>
<comment type="subcellular location">
    <subcellularLocation>
        <location evidence="1">Cytoplasm</location>
        <location evidence="1">Cytoskeleton</location>
    </subcellularLocation>
</comment>
<reference evidence="7 8" key="2">
    <citation type="journal article" date="2001" name="Nature">
        <title>Genome sequence and gene compaction of the eukaryote parasite Encephalitozoon cuniculi.</title>
        <authorList>
            <person name="Katinka M.D."/>
            <person name="Duprat S."/>
            <person name="Cornillot E."/>
            <person name="Metenier G."/>
            <person name="Thomarat F."/>
            <person name="Prensier G."/>
            <person name="Barbe V."/>
            <person name="Peyretaillade E."/>
            <person name="Brottier P."/>
            <person name="Wincker P."/>
            <person name="Delbac F."/>
            <person name="El Alaoui H."/>
            <person name="Peyret P."/>
            <person name="Saurin W."/>
            <person name="Gouy M."/>
            <person name="Weissenbach J."/>
            <person name="Vivares C.P."/>
        </authorList>
    </citation>
    <scope>NUCLEOTIDE SEQUENCE [LARGE SCALE GENOMIC DNA]</scope>
    <source>
        <strain evidence="7 8">GB-M1</strain>
    </source>
</reference>
<keyword evidence="8" id="KW-1185">Reference proteome</keyword>
<reference evidence="8" key="1">
    <citation type="journal article" date="2001" name="Genome Res.">
        <title>Sequence and analysis of chromosome I of the amitochondriate intracellular parasite Encephalitozoon cuniculi (Microspora).</title>
        <authorList>
            <person name="Peyret P."/>
            <person name="Katinka M.D."/>
            <person name="Duprat S."/>
            <person name="Duffieux F."/>
            <person name="Barbe V."/>
            <person name="Barbazanges M."/>
            <person name="Weissenbach J."/>
            <person name="Saurin W."/>
            <person name="Vivares C.P."/>
        </authorList>
    </citation>
    <scope>NUCLEOTIDE SEQUENCE [LARGE SCALE GENOMIC DNA]</scope>
    <source>
        <strain evidence="8">GB-M1</strain>
    </source>
</reference>
<feature type="domain" description="EB1 C-terminal" evidence="6">
    <location>
        <begin position="199"/>
        <end position="236"/>
    </location>
</feature>
<dbReference type="SUPFAM" id="SSF47576">
    <property type="entry name" value="Calponin-homology domain, CH-domain"/>
    <property type="match status" value="1"/>
</dbReference>
<evidence type="ECO:0000313" key="8">
    <source>
        <dbReference type="Proteomes" id="UP000000819"/>
    </source>
</evidence>
<dbReference type="Gene3D" id="1.10.418.10">
    <property type="entry name" value="Calponin-like domain"/>
    <property type="match status" value="1"/>
</dbReference>
<dbReference type="RefSeq" id="NP_001402189.1">
    <property type="nucleotide sequence ID" value="NM_001415169.1"/>
</dbReference>
<dbReference type="AlphaFoldDB" id="Q8SWK0"/>
<gene>
    <name evidence="7" type="ordered locus">ECU01_1030</name>
</gene>
<dbReference type="STRING" id="284813.Q8SWK0"/>
<dbReference type="FunCoup" id="Q8SWK0">
    <property type="interactions" value="69"/>
</dbReference>
<evidence type="ECO:0000256" key="5">
    <source>
        <dbReference type="SAM" id="Coils"/>
    </source>
</evidence>
<organism evidence="7 8">
    <name type="scientific">Encephalitozoon cuniculi (strain GB-M1)</name>
    <name type="common">Microsporidian parasite</name>
    <dbReference type="NCBI Taxonomy" id="284813"/>
    <lineage>
        <taxon>Eukaryota</taxon>
        <taxon>Fungi</taxon>
        <taxon>Fungi incertae sedis</taxon>
        <taxon>Microsporidia</taxon>
        <taxon>Unikaryonidae</taxon>
        <taxon>Encephalitozoon</taxon>
    </lineage>
</organism>
<dbReference type="GeneID" id="860280"/>
<dbReference type="OrthoDB" id="2119228at2759"/>